<sequence length="101" mass="10794">MTITAAMLIGLGGASAIAAPASAATGSVSMQAACDNQYPGQGRVARVRTNNVYGWKCVTGVVPVADGDIDVWRQCRTQYNNPNAYGGFTNYNNPYSWYCVY</sequence>
<dbReference type="RefSeq" id="WP_173054618.1">
    <property type="nucleotide sequence ID" value="NZ_BAABGO010000088.1"/>
</dbReference>
<reference evidence="2 3" key="1">
    <citation type="submission" date="2020-03" db="EMBL/GenBank/DDBJ databases">
        <title>Whole genome shotgun sequence of Phytohabitans houttuyneae NBRC 108639.</title>
        <authorList>
            <person name="Komaki H."/>
            <person name="Tamura T."/>
        </authorList>
    </citation>
    <scope>NUCLEOTIDE SEQUENCE [LARGE SCALE GENOMIC DNA]</scope>
    <source>
        <strain evidence="2 3">NBRC 108639</strain>
    </source>
</reference>
<feature type="signal peptide" evidence="1">
    <location>
        <begin position="1"/>
        <end position="23"/>
    </location>
</feature>
<dbReference type="Proteomes" id="UP000482800">
    <property type="component" value="Unassembled WGS sequence"/>
</dbReference>
<reference evidence="2 3" key="2">
    <citation type="submission" date="2020-03" db="EMBL/GenBank/DDBJ databases">
        <authorList>
            <person name="Ichikawa N."/>
            <person name="Kimura A."/>
            <person name="Kitahashi Y."/>
            <person name="Uohara A."/>
        </authorList>
    </citation>
    <scope>NUCLEOTIDE SEQUENCE [LARGE SCALE GENOMIC DNA]</scope>
    <source>
        <strain evidence="2 3">NBRC 108639</strain>
    </source>
</reference>
<evidence type="ECO:0000313" key="3">
    <source>
        <dbReference type="Proteomes" id="UP000482800"/>
    </source>
</evidence>
<gene>
    <name evidence="2" type="ORF">Phou_014330</name>
</gene>
<comment type="caution">
    <text evidence="2">The sequence shown here is derived from an EMBL/GenBank/DDBJ whole genome shotgun (WGS) entry which is preliminary data.</text>
</comment>
<accession>A0A6V8JX06</accession>
<keyword evidence="1" id="KW-0732">Signal</keyword>
<evidence type="ECO:0000256" key="1">
    <source>
        <dbReference type="SAM" id="SignalP"/>
    </source>
</evidence>
<proteinExistence type="predicted"/>
<evidence type="ECO:0000313" key="2">
    <source>
        <dbReference type="EMBL" id="GFJ77253.1"/>
    </source>
</evidence>
<feature type="chain" id="PRO_5028932405" evidence="1">
    <location>
        <begin position="24"/>
        <end position="101"/>
    </location>
</feature>
<keyword evidence="3" id="KW-1185">Reference proteome</keyword>
<name>A0A6V8JX06_9ACTN</name>
<dbReference type="EMBL" id="BLPF01000001">
    <property type="protein sequence ID" value="GFJ77253.1"/>
    <property type="molecule type" value="Genomic_DNA"/>
</dbReference>
<protein>
    <submittedName>
        <fullName evidence="2">Uncharacterized protein</fullName>
    </submittedName>
</protein>
<organism evidence="2 3">
    <name type="scientific">Phytohabitans houttuyneae</name>
    <dbReference type="NCBI Taxonomy" id="1076126"/>
    <lineage>
        <taxon>Bacteria</taxon>
        <taxon>Bacillati</taxon>
        <taxon>Actinomycetota</taxon>
        <taxon>Actinomycetes</taxon>
        <taxon>Micromonosporales</taxon>
        <taxon>Micromonosporaceae</taxon>
    </lineage>
</organism>
<dbReference type="AlphaFoldDB" id="A0A6V8JX06"/>